<organism evidence="2 3">
    <name type="scientific">Desulfoscipio gibsoniae DSM 7213</name>
    <dbReference type="NCBI Taxonomy" id="767817"/>
    <lineage>
        <taxon>Bacteria</taxon>
        <taxon>Bacillati</taxon>
        <taxon>Bacillota</taxon>
        <taxon>Clostridia</taxon>
        <taxon>Eubacteriales</taxon>
        <taxon>Desulfallaceae</taxon>
        <taxon>Desulfoscipio</taxon>
    </lineage>
</organism>
<feature type="domain" description="DUF2229" evidence="1">
    <location>
        <begin position="3"/>
        <end position="222"/>
    </location>
</feature>
<dbReference type="PANTHER" id="PTHR32329:SF2">
    <property type="entry name" value="BIFUNCTIONAL PROTEIN [INCLUDES 2-HYDROXYACYL-COA DEHYDRATASE (N-TER) AND ITS ACTIVATOR DOMAIN (C_TERM)"/>
    <property type="match status" value="1"/>
</dbReference>
<evidence type="ECO:0000259" key="1">
    <source>
        <dbReference type="Pfam" id="PF09989"/>
    </source>
</evidence>
<proteinExistence type="predicted"/>
<dbReference type="InterPro" id="IPR018709">
    <property type="entry name" value="CoA_activase_DUF2229"/>
</dbReference>
<dbReference type="Gene3D" id="3.40.50.11900">
    <property type="match status" value="1"/>
</dbReference>
<dbReference type="Pfam" id="PF09989">
    <property type="entry name" value="DUF2229"/>
    <property type="match status" value="1"/>
</dbReference>
<dbReference type="KEGG" id="dgi:Desgi_1912"/>
<dbReference type="PANTHER" id="PTHR32329">
    <property type="entry name" value="BIFUNCTIONAL PROTEIN [INCLUDES 2-HYDROXYACYL-COA DEHYDRATASE (N-TER) AND ITS ACTIVATOR DOMAIN (C_TERM)-RELATED"/>
    <property type="match status" value="1"/>
</dbReference>
<sequence length="327" mass="37447">MLRIGIPSALFYYVYYPIWKTYFEELGLQVVTSGKTTRQLLDNGVREALADACVPVKVYFGHAMALIDRVDYLFIPRIVCLNKKTVYCPKFLGLPDMIRYGLANMPPIIDVRIDARDRKYSLYSAYYKIGEMLGKTSMHITRAFLKAGINQFRFQKLLCGGLQPIEAIDNIYNGKKNYPPENKGQLKFAVVGYPYIIHDQYISIGIVDKLRKMKVNVITSDNLSPFTLRIQRHASAKRLFWTFSERTLRATRYFARQKDIDGIIHLTAFGCGPDSIVDRFIQLNNYSSTIPFMSLTIDEHSGEAGISTRLEAFVDMVKRKKGAYHNA</sequence>
<protein>
    <recommendedName>
        <fullName evidence="1">DUF2229 domain-containing protein</fullName>
    </recommendedName>
</protein>
<dbReference type="eggNOG" id="COG3580">
    <property type="taxonomic scope" value="Bacteria"/>
</dbReference>
<evidence type="ECO:0000313" key="3">
    <source>
        <dbReference type="Proteomes" id="UP000013520"/>
    </source>
</evidence>
<dbReference type="STRING" id="767817.Desgi_1912"/>
<accession>R4KLE2</accession>
<name>R4KLE2_9FIRM</name>
<dbReference type="HOGENOM" id="CLU_079876_0_0_9"/>
<reference evidence="2 3" key="1">
    <citation type="submission" date="2012-01" db="EMBL/GenBank/DDBJ databases">
        <title>Complete sequence of Desulfotomaculum gibsoniae DSM 7213.</title>
        <authorList>
            <consortium name="US DOE Joint Genome Institute"/>
            <person name="Lucas S."/>
            <person name="Han J."/>
            <person name="Lapidus A."/>
            <person name="Cheng J.-F."/>
            <person name="Goodwin L."/>
            <person name="Pitluck S."/>
            <person name="Peters L."/>
            <person name="Ovchinnikova G."/>
            <person name="Teshima H."/>
            <person name="Detter J.C."/>
            <person name="Han C."/>
            <person name="Tapia R."/>
            <person name="Land M."/>
            <person name="Hauser L."/>
            <person name="Kyrpides N."/>
            <person name="Ivanova N."/>
            <person name="Pagani I."/>
            <person name="Parshina S."/>
            <person name="Plugge C."/>
            <person name="Muyzer G."/>
            <person name="Kuever J."/>
            <person name="Ivanova A."/>
            <person name="Nazina T."/>
            <person name="Klenk H.-P."/>
            <person name="Brambilla E."/>
            <person name="Spring S."/>
            <person name="Stams A.F."/>
            <person name="Woyke T."/>
        </authorList>
    </citation>
    <scope>NUCLEOTIDE SEQUENCE [LARGE SCALE GENOMIC DNA]</scope>
    <source>
        <strain evidence="2 3">DSM 7213</strain>
    </source>
</reference>
<keyword evidence="3" id="KW-1185">Reference proteome</keyword>
<dbReference type="EMBL" id="CP003273">
    <property type="protein sequence ID" value="AGL01360.1"/>
    <property type="molecule type" value="Genomic_DNA"/>
</dbReference>
<dbReference type="Proteomes" id="UP000013520">
    <property type="component" value="Chromosome"/>
</dbReference>
<dbReference type="InterPro" id="IPR051805">
    <property type="entry name" value="Dehydratase_Activator_Redct"/>
</dbReference>
<gene>
    <name evidence="2" type="ORF">Desgi_1912</name>
</gene>
<dbReference type="RefSeq" id="WP_006522540.1">
    <property type="nucleotide sequence ID" value="NC_021184.1"/>
</dbReference>
<dbReference type="AlphaFoldDB" id="R4KLE2"/>
<evidence type="ECO:0000313" key="2">
    <source>
        <dbReference type="EMBL" id="AGL01360.1"/>
    </source>
</evidence>